<organism evidence="1 2">
    <name type="scientific">Nocardioides psychrotolerans</name>
    <dbReference type="NCBI Taxonomy" id="1005945"/>
    <lineage>
        <taxon>Bacteria</taxon>
        <taxon>Bacillati</taxon>
        <taxon>Actinomycetota</taxon>
        <taxon>Actinomycetes</taxon>
        <taxon>Propionibacteriales</taxon>
        <taxon>Nocardioidaceae</taxon>
        <taxon>Nocardioides</taxon>
    </lineage>
</organism>
<sequence>MRGPSRAVPGASLLMLPLVLSLGLSLVGCAGFEEETPLSVLAAAESDMADLSSMRLRTTEYAGGVKETRDLVVTRAGDCAGTVTTAGASVQVLRVSGEVWIRPDEGYWPLVFEGPLVANLGDTWIRLTSSAELDRFCDIDAPYRAFVGSPRDLTWLNTGPGELAGVAVVRLEGARDDGTRVGVAVTVDEPHRIVAMELGGAGRGSAELYGFDDGTLVEPPDPGDVVQVDDLR</sequence>
<reference evidence="1 2" key="1">
    <citation type="submission" date="2016-10" db="EMBL/GenBank/DDBJ databases">
        <authorList>
            <person name="de Groot N.N."/>
        </authorList>
    </citation>
    <scope>NUCLEOTIDE SEQUENCE [LARGE SCALE GENOMIC DNA]</scope>
    <source>
        <strain evidence="1 2">CGMCC 1.11156</strain>
    </source>
</reference>
<protein>
    <recommendedName>
        <fullName evidence="3">Lipoprotein LprG</fullName>
    </recommendedName>
</protein>
<evidence type="ECO:0008006" key="3">
    <source>
        <dbReference type="Google" id="ProtNLM"/>
    </source>
</evidence>
<name>A0A1I3E3K1_9ACTN</name>
<dbReference type="Proteomes" id="UP000198649">
    <property type="component" value="Unassembled WGS sequence"/>
</dbReference>
<evidence type="ECO:0000313" key="1">
    <source>
        <dbReference type="EMBL" id="SFH93383.1"/>
    </source>
</evidence>
<dbReference type="EMBL" id="FOQG01000003">
    <property type="protein sequence ID" value="SFH93383.1"/>
    <property type="molecule type" value="Genomic_DNA"/>
</dbReference>
<evidence type="ECO:0000313" key="2">
    <source>
        <dbReference type="Proteomes" id="UP000198649"/>
    </source>
</evidence>
<proteinExistence type="predicted"/>
<dbReference type="STRING" id="1005945.SAMN05216561_103198"/>
<dbReference type="RefSeq" id="WP_091111021.1">
    <property type="nucleotide sequence ID" value="NZ_BKAF01000007.1"/>
</dbReference>
<dbReference type="PROSITE" id="PS51257">
    <property type="entry name" value="PROKAR_LIPOPROTEIN"/>
    <property type="match status" value="1"/>
</dbReference>
<accession>A0A1I3E3K1</accession>
<dbReference type="AlphaFoldDB" id="A0A1I3E3K1"/>
<keyword evidence="2" id="KW-1185">Reference proteome</keyword>
<dbReference type="OrthoDB" id="3780642at2"/>
<gene>
    <name evidence="1" type="ORF">SAMN05216561_103198</name>
</gene>